<sequence>MSDRLSRKRNVDPSQSRHGSRDSSTSSQVRCGCQYFQTDSLLPEKQSLLGIKPNITTIMNTLSKTNDMMAPLPVDNGNDGLAGTSSPAANSPQDARARAARATSQSPITVGVPSPTAKSPQDARVRAARATSHSPITVGVSSPTAKSPPSALATASSSGQGGTSSTATASNQMGDHDYEPISRV</sequence>
<feature type="compositionally biased region" description="Low complexity" evidence="1">
    <location>
        <begin position="14"/>
        <end position="28"/>
    </location>
</feature>
<dbReference type="EMBL" id="HBUF01194288">
    <property type="protein sequence ID" value="CAG6659464.1"/>
    <property type="molecule type" value="Transcribed_RNA"/>
</dbReference>
<organism evidence="2">
    <name type="scientific">Cacopsylla melanoneura</name>
    <dbReference type="NCBI Taxonomy" id="428564"/>
    <lineage>
        <taxon>Eukaryota</taxon>
        <taxon>Metazoa</taxon>
        <taxon>Ecdysozoa</taxon>
        <taxon>Arthropoda</taxon>
        <taxon>Hexapoda</taxon>
        <taxon>Insecta</taxon>
        <taxon>Pterygota</taxon>
        <taxon>Neoptera</taxon>
        <taxon>Paraneoptera</taxon>
        <taxon>Hemiptera</taxon>
        <taxon>Sternorrhyncha</taxon>
        <taxon>Psylloidea</taxon>
        <taxon>Psyllidae</taxon>
        <taxon>Psyllinae</taxon>
        <taxon>Cacopsylla</taxon>
    </lineage>
</organism>
<reference evidence="2" key="1">
    <citation type="submission" date="2021-05" db="EMBL/GenBank/DDBJ databases">
        <authorList>
            <person name="Alioto T."/>
            <person name="Alioto T."/>
            <person name="Gomez Garrido J."/>
        </authorList>
    </citation>
    <scope>NUCLEOTIDE SEQUENCE</scope>
</reference>
<accession>A0A8D8RYD5</accession>
<feature type="compositionally biased region" description="Basic and acidic residues" evidence="1">
    <location>
        <begin position="1"/>
        <end position="11"/>
    </location>
</feature>
<name>A0A8D8RYD5_9HEMI</name>
<feature type="compositionally biased region" description="Basic and acidic residues" evidence="1">
    <location>
        <begin position="174"/>
        <end position="184"/>
    </location>
</feature>
<protein>
    <submittedName>
        <fullName evidence="2">Uncharacterized protein</fullName>
    </submittedName>
</protein>
<dbReference type="AlphaFoldDB" id="A0A8D8RYD5"/>
<evidence type="ECO:0000256" key="1">
    <source>
        <dbReference type="SAM" id="MobiDB-lite"/>
    </source>
</evidence>
<feature type="region of interest" description="Disordered" evidence="1">
    <location>
        <begin position="1"/>
        <end position="30"/>
    </location>
</feature>
<proteinExistence type="predicted"/>
<feature type="region of interest" description="Disordered" evidence="1">
    <location>
        <begin position="69"/>
        <end position="184"/>
    </location>
</feature>
<dbReference type="EMBL" id="HBUF01194289">
    <property type="protein sequence ID" value="CAG6659466.1"/>
    <property type="molecule type" value="Transcribed_RNA"/>
</dbReference>
<feature type="compositionally biased region" description="Polar residues" evidence="1">
    <location>
        <begin position="83"/>
        <end position="93"/>
    </location>
</feature>
<dbReference type="EMBL" id="HBUF01194290">
    <property type="protein sequence ID" value="CAG6659468.1"/>
    <property type="molecule type" value="Transcribed_RNA"/>
</dbReference>
<evidence type="ECO:0000313" key="2">
    <source>
        <dbReference type="EMBL" id="CAG6659466.1"/>
    </source>
</evidence>
<feature type="compositionally biased region" description="Low complexity" evidence="1">
    <location>
        <begin position="141"/>
        <end position="170"/>
    </location>
</feature>